<dbReference type="AlphaFoldDB" id="A0A8J9ZH76"/>
<dbReference type="Pfam" id="PF15489">
    <property type="entry name" value="CTC1"/>
    <property type="match status" value="2"/>
</dbReference>
<dbReference type="InterPro" id="IPR042617">
    <property type="entry name" value="CTC1-like"/>
</dbReference>
<keyword evidence="8" id="KW-0539">Nucleus</keyword>
<evidence type="ECO:0000313" key="9">
    <source>
        <dbReference type="EMBL" id="CAH1254476.1"/>
    </source>
</evidence>
<evidence type="ECO:0000256" key="5">
    <source>
        <dbReference type="ARBA" id="ARBA00022454"/>
    </source>
</evidence>
<comment type="subcellular location">
    <subcellularLocation>
        <location evidence="2">Chromosome</location>
        <location evidence="2">Telomere</location>
    </subcellularLocation>
    <subcellularLocation>
        <location evidence="1">Nucleus</location>
    </subcellularLocation>
</comment>
<dbReference type="Proteomes" id="UP000838412">
    <property type="component" value="Chromosome 2"/>
</dbReference>
<evidence type="ECO:0000256" key="1">
    <source>
        <dbReference type="ARBA" id="ARBA00004123"/>
    </source>
</evidence>
<dbReference type="GO" id="GO:0003697">
    <property type="term" value="F:single-stranded DNA binding"/>
    <property type="evidence" value="ECO:0007669"/>
    <property type="project" value="InterPro"/>
</dbReference>
<reference evidence="9" key="1">
    <citation type="submission" date="2022-01" db="EMBL/GenBank/DDBJ databases">
        <authorList>
            <person name="Braso-Vives M."/>
        </authorList>
    </citation>
    <scope>NUCLEOTIDE SEQUENCE</scope>
</reference>
<sequence>MDELLAAVEERMGREISDVEKDWLGNLYHHVEKHVVESSSCNINCSELAVTVVNQVLSITSGMELPLSYSFISVKQLVQEQHQACCSHVSTSNHTGCTNNRTAGIPVGRLSHIRALLLGRLTSEPNTLSVGKNNRVGQLYIQDNTGVVLCEAGNRGYVEVTVPPCQLINTRKMKELVSAVQIPAAATILNNRKGMETKVISIQGQVTQLSTILRVKEVVFFMFKLSSATEQQHVPVIIKGTKLVHLYHLLEPRREYIISGLKPTTLFKDSADRRNVYCSTAGTRFLPQSAEPQGVPSLPSVLLAAAVPAGSDGGAAETRSCSHGGAVRQKFCSYQGTITACVNDDVGIYQLEGKVRLHLGYQLHVNEGRGLRVGACIAVYNAHLVKEHTEGDAVAMLCCCTASSVIIRSFSSLNSPYKPPTSHSAALYHLIYHLNPNLYELHFLLTAVHQLRLKFTSLITR</sequence>
<dbReference type="EMBL" id="OV696687">
    <property type="protein sequence ID" value="CAH1254476.1"/>
    <property type="molecule type" value="Genomic_DNA"/>
</dbReference>
<dbReference type="PANTHER" id="PTHR14865:SF2">
    <property type="entry name" value="CST COMPLEX SUBUNIT CTC1"/>
    <property type="match status" value="1"/>
</dbReference>
<evidence type="ECO:0000313" key="10">
    <source>
        <dbReference type="Proteomes" id="UP000838412"/>
    </source>
</evidence>
<proteinExistence type="inferred from homology"/>
<evidence type="ECO:0000256" key="8">
    <source>
        <dbReference type="ARBA" id="ARBA00023242"/>
    </source>
</evidence>
<keyword evidence="7" id="KW-0238">DNA-binding</keyword>
<accession>A0A8J9ZH76</accession>
<gene>
    <name evidence="9" type="primary">CTC1</name>
    <name evidence="9" type="ORF">BLAG_LOCUS13870</name>
</gene>
<dbReference type="GO" id="GO:0042162">
    <property type="term" value="F:telomeric DNA binding"/>
    <property type="evidence" value="ECO:0007669"/>
    <property type="project" value="TreeGrafter"/>
</dbReference>
<keyword evidence="6" id="KW-0779">Telomere</keyword>
<dbReference type="GO" id="GO:0045740">
    <property type="term" value="P:positive regulation of DNA replication"/>
    <property type="evidence" value="ECO:0007669"/>
    <property type="project" value="TreeGrafter"/>
</dbReference>
<dbReference type="OrthoDB" id="2314520at2759"/>
<comment type="similarity">
    <text evidence="3">Belongs to the CTC1 family.</text>
</comment>
<evidence type="ECO:0000256" key="2">
    <source>
        <dbReference type="ARBA" id="ARBA00004574"/>
    </source>
</evidence>
<protein>
    <recommendedName>
        <fullName evidence="4">CST complex subunit CTC1</fullName>
    </recommendedName>
</protein>
<evidence type="ECO:0000256" key="6">
    <source>
        <dbReference type="ARBA" id="ARBA00022895"/>
    </source>
</evidence>
<dbReference type="GO" id="GO:1990879">
    <property type="term" value="C:CST complex"/>
    <property type="evidence" value="ECO:0007669"/>
    <property type="project" value="TreeGrafter"/>
</dbReference>
<keyword evidence="5" id="KW-0158">Chromosome</keyword>
<evidence type="ECO:0000256" key="3">
    <source>
        <dbReference type="ARBA" id="ARBA00006332"/>
    </source>
</evidence>
<keyword evidence="10" id="KW-1185">Reference proteome</keyword>
<dbReference type="InterPro" id="IPR029156">
    <property type="entry name" value="CTC1"/>
</dbReference>
<evidence type="ECO:0000256" key="7">
    <source>
        <dbReference type="ARBA" id="ARBA00023125"/>
    </source>
</evidence>
<name>A0A8J9ZH76_BRALA</name>
<organism evidence="9 10">
    <name type="scientific">Branchiostoma lanceolatum</name>
    <name type="common">Common lancelet</name>
    <name type="synonym">Amphioxus lanceolatum</name>
    <dbReference type="NCBI Taxonomy" id="7740"/>
    <lineage>
        <taxon>Eukaryota</taxon>
        <taxon>Metazoa</taxon>
        <taxon>Chordata</taxon>
        <taxon>Cephalochordata</taxon>
        <taxon>Leptocardii</taxon>
        <taxon>Amphioxiformes</taxon>
        <taxon>Branchiostomatidae</taxon>
        <taxon>Branchiostoma</taxon>
    </lineage>
</organism>
<dbReference type="GO" id="GO:0010833">
    <property type="term" value="P:telomere maintenance via telomere lengthening"/>
    <property type="evidence" value="ECO:0007669"/>
    <property type="project" value="TreeGrafter"/>
</dbReference>
<dbReference type="PANTHER" id="PTHR14865">
    <property type="entry name" value="CST COMPLEX SUBUNIT CTC1"/>
    <property type="match status" value="1"/>
</dbReference>
<evidence type="ECO:0000256" key="4">
    <source>
        <dbReference type="ARBA" id="ARBA00016175"/>
    </source>
</evidence>